<organism evidence="2 3">
    <name type="scientific">Cytobacillus depressus</name>
    <dbReference type="NCBI Taxonomy" id="1602942"/>
    <lineage>
        <taxon>Bacteria</taxon>
        <taxon>Bacillati</taxon>
        <taxon>Bacillota</taxon>
        <taxon>Bacilli</taxon>
        <taxon>Bacillales</taxon>
        <taxon>Bacillaceae</taxon>
        <taxon>Cytobacillus</taxon>
    </lineage>
</organism>
<dbReference type="Proteomes" id="UP000481030">
    <property type="component" value="Unassembled WGS sequence"/>
</dbReference>
<protein>
    <submittedName>
        <fullName evidence="2">FbpB family small basic protein</fullName>
    </submittedName>
</protein>
<evidence type="ECO:0000256" key="1">
    <source>
        <dbReference type="SAM" id="Coils"/>
    </source>
</evidence>
<feature type="coiled-coil region" evidence="1">
    <location>
        <begin position="10"/>
        <end position="37"/>
    </location>
</feature>
<dbReference type="RefSeq" id="WP_151536306.1">
    <property type="nucleotide sequence ID" value="NZ_WBOS01000012.1"/>
</dbReference>
<keyword evidence="1" id="KW-0175">Coiled coil</keyword>
<evidence type="ECO:0000313" key="2">
    <source>
        <dbReference type="EMBL" id="KAB2331110.1"/>
    </source>
</evidence>
<name>A0A6L3V0Z6_9BACI</name>
<reference evidence="2 3" key="1">
    <citation type="journal article" date="2016" name="Antonie Van Leeuwenhoek">
        <title>Bacillus depressus sp. nov., isolated from soil of a sunflower field.</title>
        <authorList>
            <person name="Wei X."/>
            <person name="Xin D."/>
            <person name="Xin Y."/>
            <person name="Zhang H."/>
            <person name="Wang T."/>
            <person name="Zhang J."/>
        </authorList>
    </citation>
    <scope>NUCLEOTIDE SEQUENCE [LARGE SCALE GENOMIC DNA]</scope>
    <source>
        <strain evidence="2 3">BZ1</strain>
    </source>
</reference>
<dbReference type="Pfam" id="PF13040">
    <property type="entry name" value="Fur_reg_FbpB"/>
    <property type="match status" value="1"/>
</dbReference>
<comment type="caution">
    <text evidence="2">The sequence shown here is derived from an EMBL/GenBank/DDBJ whole genome shotgun (WGS) entry which is preliminary data.</text>
</comment>
<sequence>MLKRRKLNFAELLKENKEEIMKDKALLENIEKRLEEKATLQNRKNN</sequence>
<gene>
    <name evidence="2" type="ORF">F7731_18690</name>
</gene>
<dbReference type="EMBL" id="WBOS01000012">
    <property type="protein sequence ID" value="KAB2331110.1"/>
    <property type="molecule type" value="Genomic_DNA"/>
</dbReference>
<evidence type="ECO:0000313" key="3">
    <source>
        <dbReference type="Proteomes" id="UP000481030"/>
    </source>
</evidence>
<dbReference type="InterPro" id="IPR025004">
    <property type="entry name" value="SenN/SenS"/>
</dbReference>
<dbReference type="AlphaFoldDB" id="A0A6L3V0Z6"/>
<proteinExistence type="predicted"/>
<keyword evidence="3" id="KW-1185">Reference proteome</keyword>
<dbReference type="OrthoDB" id="2991278at2"/>
<accession>A0A6L3V0Z6</accession>